<organism evidence="9 11">
    <name type="scientific">Schizosaccharomyces japonicus (strain yFS275 / FY16936)</name>
    <name type="common">Fission yeast</name>
    <dbReference type="NCBI Taxonomy" id="402676"/>
    <lineage>
        <taxon>Eukaryota</taxon>
        <taxon>Fungi</taxon>
        <taxon>Dikarya</taxon>
        <taxon>Ascomycota</taxon>
        <taxon>Taphrinomycotina</taxon>
        <taxon>Schizosaccharomycetes</taxon>
        <taxon>Schizosaccharomycetales</taxon>
        <taxon>Schizosaccharomycetaceae</taxon>
        <taxon>Schizosaccharomyces</taxon>
    </lineage>
</organism>
<dbReference type="GO" id="GO:0000166">
    <property type="term" value="F:nucleotide binding"/>
    <property type="evidence" value="ECO:0007669"/>
    <property type="project" value="UniProtKB-KW"/>
</dbReference>
<feature type="binding site" evidence="5">
    <location>
        <begin position="90"/>
        <end position="93"/>
    </location>
    <ligand>
        <name>substrate</name>
    </ligand>
</feature>
<feature type="short sequence motif" description="Histidine triad motif" evidence="4 7">
    <location>
        <begin position="95"/>
        <end position="99"/>
    </location>
</feature>
<feature type="site" description="Important for induction of apoptosis" evidence="6">
    <location>
        <position position="115"/>
    </location>
</feature>
<keyword evidence="11" id="KW-1185">Reference proteome</keyword>
<feature type="domain" description="HIT" evidence="8">
    <location>
        <begin position="3"/>
        <end position="115"/>
    </location>
</feature>
<evidence type="ECO:0000256" key="3">
    <source>
        <dbReference type="PIRSR" id="PIRSR601310-1"/>
    </source>
</evidence>
<feature type="binding site" evidence="5">
    <location>
        <position position="84"/>
    </location>
    <ligand>
        <name>substrate</name>
    </ligand>
</feature>
<dbReference type="Pfam" id="PF01230">
    <property type="entry name" value="HIT"/>
    <property type="match status" value="1"/>
</dbReference>
<keyword evidence="1" id="KW-0547">Nucleotide-binding</keyword>
<dbReference type="eggNOG" id="KOG3379">
    <property type="taxonomic scope" value="Eukaryota"/>
</dbReference>
<feature type="binding site" evidence="5">
    <location>
        <position position="99"/>
    </location>
    <ligand>
        <name>substrate</name>
    </ligand>
</feature>
<name>B6K641_SCHJY</name>
<dbReference type="GeneID" id="7050563"/>
<dbReference type="CDD" id="cd01275">
    <property type="entry name" value="FHIT"/>
    <property type="match status" value="1"/>
</dbReference>
<sequence length="181" mass="20375">MSQQYYFSKFLVTSQVIYASKYSFALVNLKPILPGHVLVAPKRIVARLRDLSKEEIDDLFESVQVVQNVVEKAFGGTSSNIGIQDGPEAGQSVPHVHVHIIPRKKLDFENNDDVYVHLEKNEATMNSEFDSNSAIAKDGLPKASMNRIIPKDEDRAPRTMEEMVKEAKWLASLFKEDAHSC</sequence>
<evidence type="ECO:0000259" key="8">
    <source>
        <dbReference type="PROSITE" id="PS51084"/>
    </source>
</evidence>
<evidence type="ECO:0000256" key="7">
    <source>
        <dbReference type="PROSITE-ProRule" id="PRU00464"/>
    </source>
</evidence>
<dbReference type="InterPro" id="IPR001310">
    <property type="entry name" value="Histidine_triad_HIT"/>
</dbReference>
<dbReference type="GO" id="GO:0015964">
    <property type="term" value="P:diadenosine triphosphate catabolic process"/>
    <property type="evidence" value="ECO:0007669"/>
    <property type="project" value="EnsemblFungi"/>
</dbReference>
<dbReference type="STRING" id="402676.B6K641"/>
<evidence type="ECO:0000313" key="10">
    <source>
        <dbReference type="JaponicusDB" id="SJAG_04169"/>
    </source>
</evidence>
<dbReference type="InterPro" id="IPR039383">
    <property type="entry name" value="FHIT"/>
</dbReference>
<dbReference type="OMA" id="DAIYGMM"/>
<keyword evidence="2" id="KW-0378">Hydrolase</keyword>
<protein>
    <submittedName>
        <fullName evidence="9">Bis(5'-nucleosidyl)-tetraphosphatase</fullName>
    </submittedName>
</protein>
<evidence type="ECO:0000256" key="1">
    <source>
        <dbReference type="ARBA" id="ARBA00022741"/>
    </source>
</evidence>
<dbReference type="OrthoDB" id="680339at2759"/>
<dbReference type="FunFam" id="3.30.428.10:FF:000011">
    <property type="entry name" value="Fragile histidine triad"/>
    <property type="match status" value="1"/>
</dbReference>
<dbReference type="InterPro" id="IPR019808">
    <property type="entry name" value="Histidine_triad_CS"/>
</dbReference>
<dbReference type="InterPro" id="IPR011146">
    <property type="entry name" value="HIT-like"/>
</dbReference>
<evidence type="ECO:0000313" key="9">
    <source>
        <dbReference type="EMBL" id="EEB08995.1"/>
    </source>
</evidence>
<dbReference type="Gene3D" id="3.30.428.10">
    <property type="entry name" value="HIT-like"/>
    <property type="match status" value="1"/>
</dbReference>
<dbReference type="VEuPathDB" id="FungiDB:SJAG_04169"/>
<feature type="active site" description="Tele-AMP-histidine intermediate" evidence="3">
    <location>
        <position position="97"/>
    </location>
</feature>
<evidence type="ECO:0000256" key="4">
    <source>
        <dbReference type="PIRSR" id="PIRSR601310-3"/>
    </source>
</evidence>
<reference evidence="9 11" key="1">
    <citation type="journal article" date="2011" name="Science">
        <title>Comparative functional genomics of the fission yeasts.</title>
        <authorList>
            <person name="Rhind N."/>
            <person name="Chen Z."/>
            <person name="Yassour M."/>
            <person name="Thompson D.A."/>
            <person name="Haas B.J."/>
            <person name="Habib N."/>
            <person name="Wapinski I."/>
            <person name="Roy S."/>
            <person name="Lin M.F."/>
            <person name="Heiman D.I."/>
            <person name="Young S.K."/>
            <person name="Furuya K."/>
            <person name="Guo Y."/>
            <person name="Pidoux A."/>
            <person name="Chen H.M."/>
            <person name="Robbertse B."/>
            <person name="Goldberg J.M."/>
            <person name="Aoki K."/>
            <person name="Bayne E.H."/>
            <person name="Berlin A.M."/>
            <person name="Desjardins C.A."/>
            <person name="Dobbs E."/>
            <person name="Dukaj L."/>
            <person name="Fan L."/>
            <person name="FitzGerald M.G."/>
            <person name="French C."/>
            <person name="Gujja S."/>
            <person name="Hansen K."/>
            <person name="Keifenheim D."/>
            <person name="Levin J.Z."/>
            <person name="Mosher R.A."/>
            <person name="Mueller C.A."/>
            <person name="Pfiffner J."/>
            <person name="Priest M."/>
            <person name="Russ C."/>
            <person name="Smialowska A."/>
            <person name="Swoboda P."/>
            <person name="Sykes S.M."/>
            <person name="Vaughn M."/>
            <person name="Vengrova S."/>
            <person name="Yoder R."/>
            <person name="Zeng Q."/>
            <person name="Allshire R."/>
            <person name="Baulcombe D."/>
            <person name="Birren B.W."/>
            <person name="Brown W."/>
            <person name="Ekwall K."/>
            <person name="Kellis M."/>
            <person name="Leatherwood J."/>
            <person name="Levin H."/>
            <person name="Margalit H."/>
            <person name="Martienssen R."/>
            <person name="Nieduszynski C.A."/>
            <person name="Spatafora J.W."/>
            <person name="Friedman N."/>
            <person name="Dalgaard J.Z."/>
            <person name="Baumann P."/>
            <person name="Niki H."/>
            <person name="Regev A."/>
            <person name="Nusbaum C."/>
        </authorList>
    </citation>
    <scope>NUCLEOTIDE SEQUENCE [LARGE SCALE GENOMIC DNA]</scope>
    <source>
        <strain evidence="11">yFS275 / FY16936</strain>
    </source>
</reference>
<evidence type="ECO:0000313" key="11">
    <source>
        <dbReference type="Proteomes" id="UP000001744"/>
    </source>
</evidence>
<dbReference type="InterPro" id="IPR036265">
    <property type="entry name" value="HIT-like_sf"/>
</dbReference>
<dbReference type="PANTHER" id="PTHR46243:SF1">
    <property type="entry name" value="BIS(5'-ADENOSYL)-TRIPHOSPHATASE"/>
    <property type="match status" value="1"/>
</dbReference>
<dbReference type="SUPFAM" id="SSF54197">
    <property type="entry name" value="HIT-like"/>
    <property type="match status" value="1"/>
</dbReference>
<accession>B6K641</accession>
<dbReference type="PROSITE" id="PS51084">
    <property type="entry name" value="HIT_2"/>
    <property type="match status" value="1"/>
</dbReference>
<feature type="binding site" evidence="5">
    <location>
        <position position="28"/>
    </location>
    <ligand>
        <name>substrate</name>
    </ligand>
</feature>
<dbReference type="InterPro" id="IPR051884">
    <property type="entry name" value="Bis(5'-adenosyl)-TPase_reg"/>
</dbReference>
<dbReference type="AlphaFoldDB" id="B6K641"/>
<dbReference type="Proteomes" id="UP000001744">
    <property type="component" value="Unassembled WGS sequence"/>
</dbReference>
<evidence type="ECO:0000256" key="6">
    <source>
        <dbReference type="PIRSR" id="PIRSR639383-3"/>
    </source>
</evidence>
<evidence type="ECO:0000256" key="5">
    <source>
        <dbReference type="PIRSR" id="PIRSR639383-2"/>
    </source>
</evidence>
<dbReference type="RefSeq" id="XP_002175288.1">
    <property type="nucleotide sequence ID" value="XM_002175252.2"/>
</dbReference>
<dbReference type="PROSITE" id="PS00892">
    <property type="entry name" value="HIT_1"/>
    <property type="match status" value="1"/>
</dbReference>
<dbReference type="HOGENOM" id="CLU_056776_7_3_1"/>
<dbReference type="PANTHER" id="PTHR46243">
    <property type="entry name" value="BIS(5'-ADENOSYL)-TRIPHOSPHATASE"/>
    <property type="match status" value="1"/>
</dbReference>
<evidence type="ECO:0000256" key="2">
    <source>
        <dbReference type="ARBA" id="ARBA00022801"/>
    </source>
</evidence>
<gene>
    <name evidence="10" type="primary">aph1</name>
    <name evidence="9" type="ORF">SJAG_04169</name>
</gene>
<proteinExistence type="predicted"/>
<dbReference type="PRINTS" id="PR00332">
    <property type="entry name" value="HISTRIAD"/>
</dbReference>
<dbReference type="JaponicusDB" id="SJAG_04169">
    <property type="gene designation" value="aph1"/>
</dbReference>
<dbReference type="GO" id="GO:0004081">
    <property type="term" value="F:bis(5'-nucleosyl)-tetraphosphatase (asymmetrical) activity"/>
    <property type="evidence" value="ECO:0000318"/>
    <property type="project" value="GO_Central"/>
</dbReference>
<dbReference type="EMBL" id="KE651167">
    <property type="protein sequence ID" value="EEB08995.1"/>
    <property type="molecule type" value="Genomic_DNA"/>
</dbReference>